<dbReference type="InterPro" id="IPR009072">
    <property type="entry name" value="Histone-fold"/>
</dbReference>
<dbReference type="InterPro" id="IPR051377">
    <property type="entry name" value="DNA_Pol-Epsilon_Subunit"/>
</dbReference>
<feature type="compositionally biased region" description="Low complexity" evidence="3">
    <location>
        <begin position="24"/>
        <end position="37"/>
    </location>
</feature>
<protein>
    <recommendedName>
        <fullName evidence="4">Transcription factor CBF/NF-Y/archaeal histone domain-containing protein</fullName>
    </recommendedName>
</protein>
<gene>
    <name evidence="5" type="ORF">PPAR1163_LOCUS24341</name>
</gene>
<dbReference type="Gene3D" id="1.10.20.10">
    <property type="entry name" value="Histone, subunit A"/>
    <property type="match status" value="1"/>
</dbReference>
<feature type="region of interest" description="Disordered" evidence="3">
    <location>
        <begin position="134"/>
        <end position="207"/>
    </location>
</feature>
<feature type="compositionally biased region" description="Low complexity" evidence="3">
    <location>
        <begin position="1"/>
        <end position="17"/>
    </location>
</feature>
<evidence type="ECO:0000259" key="4">
    <source>
        <dbReference type="Pfam" id="PF00808"/>
    </source>
</evidence>
<dbReference type="InterPro" id="IPR003958">
    <property type="entry name" value="CBFA_NFYB_domain"/>
</dbReference>
<reference evidence="5" key="1">
    <citation type="submission" date="2021-01" db="EMBL/GenBank/DDBJ databases">
        <authorList>
            <person name="Corre E."/>
            <person name="Pelletier E."/>
            <person name="Niang G."/>
            <person name="Scheremetjew M."/>
            <person name="Finn R."/>
            <person name="Kale V."/>
            <person name="Holt S."/>
            <person name="Cochrane G."/>
            <person name="Meng A."/>
            <person name="Brown T."/>
            <person name="Cohen L."/>
        </authorList>
    </citation>
    <scope>NUCLEOTIDE SEQUENCE</scope>
    <source>
        <strain evidence="5">CCMP2877</strain>
    </source>
</reference>
<dbReference type="PANTHER" id="PTHR46172:SF1">
    <property type="entry name" value="DNA POLYMERASE EPSILON SUBUNIT 3"/>
    <property type="match status" value="1"/>
</dbReference>
<dbReference type="PANTHER" id="PTHR46172">
    <property type="entry name" value="DNA POLYMERASE EPSILON SUBUNIT 3"/>
    <property type="match status" value="1"/>
</dbReference>
<dbReference type="GO" id="GO:0008622">
    <property type="term" value="C:epsilon DNA polymerase complex"/>
    <property type="evidence" value="ECO:0007669"/>
    <property type="project" value="TreeGrafter"/>
</dbReference>
<dbReference type="EMBL" id="HBGJ01038624">
    <property type="protein sequence ID" value="CAD9265918.1"/>
    <property type="molecule type" value="Transcribed_RNA"/>
</dbReference>
<proteinExistence type="predicted"/>
<organism evidence="5">
    <name type="scientific">Phaeomonas parva</name>
    <dbReference type="NCBI Taxonomy" id="124430"/>
    <lineage>
        <taxon>Eukaryota</taxon>
        <taxon>Sar</taxon>
        <taxon>Stramenopiles</taxon>
        <taxon>Ochrophyta</taxon>
        <taxon>Pinguiophyceae</taxon>
        <taxon>Pinguiochrysidales</taxon>
        <taxon>Pinguiochrysidaceae</taxon>
        <taxon>Phaeomonas</taxon>
    </lineage>
</organism>
<feature type="compositionally biased region" description="Basic and acidic residues" evidence="3">
    <location>
        <begin position="172"/>
        <end position="182"/>
    </location>
</feature>
<dbReference type="GO" id="GO:0046982">
    <property type="term" value="F:protein heterodimerization activity"/>
    <property type="evidence" value="ECO:0007669"/>
    <property type="project" value="InterPro"/>
</dbReference>
<evidence type="ECO:0000256" key="2">
    <source>
        <dbReference type="ARBA" id="ARBA00023242"/>
    </source>
</evidence>
<accession>A0A7S1UF20</accession>
<dbReference type="SUPFAM" id="SSF47113">
    <property type="entry name" value="Histone-fold"/>
    <property type="match status" value="1"/>
</dbReference>
<feature type="compositionally biased region" description="Basic and acidic residues" evidence="3">
    <location>
        <begin position="134"/>
        <end position="161"/>
    </location>
</feature>
<evidence type="ECO:0000256" key="3">
    <source>
        <dbReference type="SAM" id="MobiDB-lite"/>
    </source>
</evidence>
<evidence type="ECO:0000313" key="5">
    <source>
        <dbReference type="EMBL" id="CAD9265918.1"/>
    </source>
</evidence>
<dbReference type="GO" id="GO:0006272">
    <property type="term" value="P:leading strand elongation"/>
    <property type="evidence" value="ECO:0007669"/>
    <property type="project" value="TreeGrafter"/>
</dbReference>
<sequence>MADVAAAAAPAAPAEKPAAPPAEAPAADAAPAEAPAKVAEPYDFEPPAASVRKIVKGALPDGVKMGADTTQAFAKAAGIFIHYLTTCANDFCRENKRATITANDIVAALKELEFEEMVEPLQKFLELHRAAESEKKAEKAKAKEAAEQKEGKAEPAADKADAPAAAPAEEAAADKTDAKADDAAPAAAEPAAEEEEVMDVEEKPKEE</sequence>
<dbReference type="GO" id="GO:0031507">
    <property type="term" value="P:heterochromatin formation"/>
    <property type="evidence" value="ECO:0007669"/>
    <property type="project" value="TreeGrafter"/>
</dbReference>
<keyword evidence="2" id="KW-0539">Nucleus</keyword>
<dbReference type="GO" id="GO:0008623">
    <property type="term" value="C:CHRAC"/>
    <property type="evidence" value="ECO:0007669"/>
    <property type="project" value="TreeGrafter"/>
</dbReference>
<dbReference type="CDD" id="cd22928">
    <property type="entry name" value="HFD_POLE3_DPB4"/>
    <property type="match status" value="1"/>
</dbReference>
<evidence type="ECO:0000256" key="1">
    <source>
        <dbReference type="ARBA" id="ARBA00004123"/>
    </source>
</evidence>
<dbReference type="Pfam" id="PF00808">
    <property type="entry name" value="CBFD_NFYB_HMF"/>
    <property type="match status" value="1"/>
</dbReference>
<dbReference type="GO" id="GO:0031490">
    <property type="term" value="F:chromatin DNA binding"/>
    <property type="evidence" value="ECO:0007669"/>
    <property type="project" value="TreeGrafter"/>
</dbReference>
<dbReference type="GO" id="GO:0006974">
    <property type="term" value="P:DNA damage response"/>
    <property type="evidence" value="ECO:0007669"/>
    <property type="project" value="TreeGrafter"/>
</dbReference>
<name>A0A7S1UF20_9STRA</name>
<feature type="domain" description="Transcription factor CBF/NF-Y/archaeal histone" evidence="4">
    <location>
        <begin position="47"/>
        <end position="109"/>
    </location>
</feature>
<dbReference type="AlphaFoldDB" id="A0A7S1UF20"/>
<feature type="region of interest" description="Disordered" evidence="3">
    <location>
        <begin position="1"/>
        <end position="37"/>
    </location>
</feature>
<comment type="subcellular location">
    <subcellularLocation>
        <location evidence="1">Nucleus</location>
    </subcellularLocation>
</comment>